<gene>
    <name evidence="1" type="ORF">I8752_02705</name>
</gene>
<proteinExistence type="predicted"/>
<evidence type="ECO:0000313" key="1">
    <source>
        <dbReference type="EMBL" id="MBH8571959.1"/>
    </source>
</evidence>
<dbReference type="EMBL" id="JAECZA010000005">
    <property type="protein sequence ID" value="MBH8571959.1"/>
    <property type="molecule type" value="Genomic_DNA"/>
</dbReference>
<comment type="caution">
    <text evidence="1">The sequence shown here is derived from an EMBL/GenBank/DDBJ whole genome shotgun (WGS) entry which is preliminary data.</text>
</comment>
<sequence>MLHSFILPQQTISSIQERLEILEKCLNNANIQDEAMAKILELANSRQISLGQLREEFRQFLQKFNKLTELADKFNLKVEQGEIVVLLFVRLNFLLKEIVDQYWEFFLDEDSKEVLKGLTVTSTNFYMEIKKNTDLKNFQKDDSYIVLETLKHVILSLIKASLRVKALSEQEVNALNLGDITPQESETMLTSLASTQKWDWVYKNLA</sequence>
<evidence type="ECO:0000313" key="2">
    <source>
        <dbReference type="Proteomes" id="UP000662314"/>
    </source>
</evidence>
<dbReference type="Proteomes" id="UP000662314">
    <property type="component" value="Unassembled WGS sequence"/>
</dbReference>
<name>A0A8J7LFG6_9NOST</name>
<protein>
    <submittedName>
        <fullName evidence="1">Uncharacterized protein</fullName>
    </submittedName>
</protein>
<reference evidence="1 2" key="1">
    <citation type="journal article" date="2021" name="Int. J. Syst. Evol. Microbiol.">
        <title>Amazonocrinis nigriterrae gen. nov., sp. nov., Atlanticothrix silvestris gen. nov., sp. nov. and Dendronalium phyllosphericum gen. nov., sp. nov., nostocacean cyanobacteria from Brazilian environments.</title>
        <authorList>
            <person name="Alvarenga D.O."/>
            <person name="Andreote A.P.D."/>
            <person name="Branco L.H.Z."/>
            <person name="Delbaje E."/>
            <person name="Cruz R.B."/>
            <person name="Varani A.M."/>
            <person name="Fiore M.F."/>
        </authorList>
    </citation>
    <scope>NUCLEOTIDE SEQUENCE [LARGE SCALE GENOMIC DNA]</scope>
    <source>
        <strain evidence="1 2">CENA369</strain>
    </source>
</reference>
<accession>A0A8J7LFG6</accession>
<dbReference type="AlphaFoldDB" id="A0A8J7LFG6"/>
<dbReference type="RefSeq" id="WP_339381841.1">
    <property type="nucleotide sequence ID" value="NZ_CAWPUQ010000284.1"/>
</dbReference>
<organism evidence="1 2">
    <name type="scientific">Dendronalium phyllosphericum CENA369</name>
    <dbReference type="NCBI Taxonomy" id="1725256"/>
    <lineage>
        <taxon>Bacteria</taxon>
        <taxon>Bacillati</taxon>
        <taxon>Cyanobacteriota</taxon>
        <taxon>Cyanophyceae</taxon>
        <taxon>Nostocales</taxon>
        <taxon>Nostocaceae</taxon>
        <taxon>Dendronalium</taxon>
        <taxon>Dendronalium phyllosphericum</taxon>
    </lineage>
</organism>
<keyword evidence="2" id="KW-1185">Reference proteome</keyword>